<reference evidence="4 5" key="1">
    <citation type="journal article" date="2014" name="Antonie Van Leeuwenhoek">
        <title>Hyphomonas beringensis sp. nov. and Hyphomonas chukchiensis sp. nov., isolated from surface seawater of the Bering Sea and Chukchi Sea.</title>
        <authorList>
            <person name="Li C."/>
            <person name="Lai Q."/>
            <person name="Li G."/>
            <person name="Dong C."/>
            <person name="Wang J."/>
            <person name="Liao Y."/>
            <person name="Shao Z."/>
        </authorList>
    </citation>
    <scope>NUCLEOTIDE SEQUENCE [LARGE SCALE GENOMIC DNA]</scope>
    <source>
        <strain evidence="4 5">BH-BN04-4</strain>
    </source>
</reference>
<keyword evidence="2" id="KW-0012">Acyltransferase</keyword>
<evidence type="ECO:0000256" key="1">
    <source>
        <dbReference type="ARBA" id="ARBA00022679"/>
    </source>
</evidence>
<dbReference type="InterPro" id="IPR050832">
    <property type="entry name" value="Bact_Acetyltransf"/>
</dbReference>
<dbReference type="CDD" id="cd04301">
    <property type="entry name" value="NAT_SF"/>
    <property type="match status" value="1"/>
</dbReference>
<evidence type="ECO:0000313" key="4">
    <source>
        <dbReference type="EMBL" id="KCZ57657.1"/>
    </source>
</evidence>
<dbReference type="PATRIC" id="fig|1280947.3.peg.2307"/>
<dbReference type="PANTHER" id="PTHR43877">
    <property type="entry name" value="AMINOALKYLPHOSPHONATE N-ACETYLTRANSFERASE-RELATED-RELATED"/>
    <property type="match status" value="1"/>
</dbReference>
<accession>A0A062UHA4</accession>
<dbReference type="Proteomes" id="UP000027190">
    <property type="component" value="Unassembled WGS sequence"/>
</dbReference>
<dbReference type="RefSeq" id="WP_034740353.1">
    <property type="nucleotide sequence ID" value="NZ_AWFG01000030.1"/>
</dbReference>
<evidence type="ECO:0000256" key="2">
    <source>
        <dbReference type="ARBA" id="ARBA00023315"/>
    </source>
</evidence>
<feature type="domain" description="N-acetyltransferase" evidence="3">
    <location>
        <begin position="1"/>
        <end position="146"/>
    </location>
</feature>
<dbReference type="InterPro" id="IPR016181">
    <property type="entry name" value="Acyl_CoA_acyltransferase"/>
</dbReference>
<dbReference type="PROSITE" id="PS51186">
    <property type="entry name" value="GNAT"/>
    <property type="match status" value="1"/>
</dbReference>
<dbReference type="Gene3D" id="3.40.630.30">
    <property type="match status" value="1"/>
</dbReference>
<dbReference type="InterPro" id="IPR000182">
    <property type="entry name" value="GNAT_dom"/>
</dbReference>
<dbReference type="AlphaFoldDB" id="A0A062UHA4"/>
<organism evidence="4 5">
    <name type="scientific">Hyphomonas chukchiensis</name>
    <dbReference type="NCBI Taxonomy" id="1280947"/>
    <lineage>
        <taxon>Bacteria</taxon>
        <taxon>Pseudomonadati</taxon>
        <taxon>Pseudomonadota</taxon>
        <taxon>Alphaproteobacteria</taxon>
        <taxon>Hyphomonadales</taxon>
        <taxon>Hyphomonadaceae</taxon>
        <taxon>Hyphomonas</taxon>
    </lineage>
</organism>
<dbReference type="eggNOG" id="COG0456">
    <property type="taxonomic scope" value="Bacteria"/>
</dbReference>
<keyword evidence="5" id="KW-1185">Reference proteome</keyword>
<dbReference type="PANTHER" id="PTHR43877:SF2">
    <property type="entry name" value="AMINOALKYLPHOSPHONATE N-ACETYLTRANSFERASE-RELATED"/>
    <property type="match status" value="1"/>
</dbReference>
<dbReference type="STRING" id="1280947.HY30_05620"/>
<proteinExistence type="predicted"/>
<evidence type="ECO:0000313" key="5">
    <source>
        <dbReference type="Proteomes" id="UP000027190"/>
    </source>
</evidence>
<dbReference type="EMBL" id="AWFG01000030">
    <property type="protein sequence ID" value="KCZ57657.1"/>
    <property type="molecule type" value="Genomic_DNA"/>
</dbReference>
<evidence type="ECO:0000259" key="3">
    <source>
        <dbReference type="PROSITE" id="PS51186"/>
    </source>
</evidence>
<sequence length="155" mass="17437">MRLRSPSHYEYATLTDLCMRSKAVWGYPDDILEEFRAELTIAEEDVESSIVIVADDIRGIAGVAQVALDGDTAWLEKLFVEPTRLGEGTGQMMYVWACRVAQDSGARDLVIDCDPDAMKFYLRMGAERDGEAESPSISGRMLPRLVHRLHPMRSR</sequence>
<protein>
    <recommendedName>
        <fullName evidence="3">N-acetyltransferase domain-containing protein</fullName>
    </recommendedName>
</protein>
<name>A0A062UHA4_9PROT</name>
<comment type="caution">
    <text evidence="4">The sequence shown here is derived from an EMBL/GenBank/DDBJ whole genome shotgun (WGS) entry which is preliminary data.</text>
</comment>
<dbReference type="GO" id="GO:0016747">
    <property type="term" value="F:acyltransferase activity, transferring groups other than amino-acyl groups"/>
    <property type="evidence" value="ECO:0007669"/>
    <property type="project" value="InterPro"/>
</dbReference>
<dbReference type="SUPFAM" id="SSF55729">
    <property type="entry name" value="Acyl-CoA N-acyltransferases (Nat)"/>
    <property type="match status" value="1"/>
</dbReference>
<dbReference type="OrthoDB" id="9806849at2"/>
<gene>
    <name evidence="4" type="ORF">HY30_05620</name>
</gene>
<dbReference type="Pfam" id="PF00583">
    <property type="entry name" value="Acetyltransf_1"/>
    <property type="match status" value="1"/>
</dbReference>
<keyword evidence="1" id="KW-0808">Transferase</keyword>